<proteinExistence type="predicted"/>
<evidence type="ECO:0000313" key="3">
    <source>
        <dbReference type="Proteomes" id="UP000238523"/>
    </source>
</evidence>
<feature type="domain" description="VOC" evidence="1">
    <location>
        <begin position="22"/>
        <end position="157"/>
    </location>
</feature>
<reference evidence="2 3" key="1">
    <citation type="submission" date="2017-11" db="EMBL/GenBank/DDBJ databases">
        <title>Complete genome of Rhizobium leguminosarum Norway, an ineffective micro-symbiont.</title>
        <authorList>
            <person name="Hoffrichter A."/>
            <person name="Liang J."/>
            <person name="Brachmann A."/>
            <person name="Marin M."/>
        </authorList>
    </citation>
    <scope>NUCLEOTIDE SEQUENCE [LARGE SCALE GENOMIC DNA]</scope>
    <source>
        <strain evidence="2 3">Norway</strain>
    </source>
</reference>
<protein>
    <submittedName>
        <fullName evidence="2">Glyoxalase</fullName>
    </submittedName>
</protein>
<organism evidence="2 3">
    <name type="scientific">Rhizobium leguminosarum</name>
    <dbReference type="NCBI Taxonomy" id="384"/>
    <lineage>
        <taxon>Bacteria</taxon>
        <taxon>Pseudomonadati</taxon>
        <taxon>Pseudomonadota</taxon>
        <taxon>Alphaproteobacteria</taxon>
        <taxon>Hyphomicrobiales</taxon>
        <taxon>Rhizobiaceae</taxon>
        <taxon>Rhizobium/Agrobacterium group</taxon>
        <taxon>Rhizobium</taxon>
    </lineage>
</organism>
<dbReference type="Gene3D" id="3.10.180.10">
    <property type="entry name" value="2,3-Dihydroxybiphenyl 1,2-Dioxygenase, domain 1"/>
    <property type="match status" value="1"/>
</dbReference>
<evidence type="ECO:0000259" key="1">
    <source>
        <dbReference type="PROSITE" id="PS51819"/>
    </source>
</evidence>
<evidence type="ECO:0000313" key="2">
    <source>
        <dbReference type="EMBL" id="AUW42578.1"/>
    </source>
</evidence>
<dbReference type="InterPro" id="IPR029068">
    <property type="entry name" value="Glyas_Bleomycin-R_OHBP_Dase"/>
</dbReference>
<dbReference type="InterPro" id="IPR004360">
    <property type="entry name" value="Glyas_Fos-R_dOase_dom"/>
</dbReference>
<dbReference type="AlphaFoldDB" id="A0A2K9Z2W7"/>
<dbReference type="SUPFAM" id="SSF54593">
    <property type="entry name" value="Glyoxalase/Bleomycin resistance protein/Dihydroxybiphenyl dioxygenase"/>
    <property type="match status" value="1"/>
</dbReference>
<accession>A0A2K9Z2W7</accession>
<dbReference type="InterPro" id="IPR037523">
    <property type="entry name" value="VOC_core"/>
</dbReference>
<sequence length="188" mass="20589">MDSETLSVGEKVLPAAPGVSMALELAVIAVSDIDRTKSFYSQLGWRLDIDFQGDDYRVIQFTPPGSECSVMFGKNISKAEAGSSRGLHLVVQDVEATRRDLIRRGIEVGEPFHDIGGIFHHADGRGIAPGVNPQRKSYASYISFSDPDGNEWTIQEITTRLPGLLGDDQFTPQLSEAVWHRSSASVRV</sequence>
<gene>
    <name evidence="2" type="ORF">CUJ84_Chr002215</name>
</gene>
<dbReference type="EMBL" id="CP025012">
    <property type="protein sequence ID" value="AUW42578.1"/>
    <property type="molecule type" value="Genomic_DNA"/>
</dbReference>
<dbReference type="Pfam" id="PF00903">
    <property type="entry name" value="Glyoxalase"/>
    <property type="match status" value="1"/>
</dbReference>
<dbReference type="RefSeq" id="WP_105006129.1">
    <property type="nucleotide sequence ID" value="NZ_CP025012.1"/>
</dbReference>
<dbReference type="Proteomes" id="UP000238523">
    <property type="component" value="Chromosome"/>
</dbReference>
<dbReference type="PROSITE" id="PS51819">
    <property type="entry name" value="VOC"/>
    <property type="match status" value="1"/>
</dbReference>
<name>A0A2K9Z2W7_RHILE</name>